<dbReference type="Gene3D" id="3.20.20.80">
    <property type="entry name" value="Glycosidases"/>
    <property type="match status" value="1"/>
</dbReference>
<proteinExistence type="predicted"/>
<dbReference type="InterPro" id="IPR050887">
    <property type="entry name" value="Beta-mannosidase_GH2"/>
</dbReference>
<name>A0A919P7E9_9CELL</name>
<evidence type="ECO:0000259" key="6">
    <source>
        <dbReference type="Pfam" id="PF22666"/>
    </source>
</evidence>
<gene>
    <name evidence="7" type="ORF">Cch01nite_30580</name>
</gene>
<feature type="region of interest" description="Disordered" evidence="5">
    <location>
        <begin position="827"/>
        <end position="868"/>
    </location>
</feature>
<dbReference type="AlphaFoldDB" id="A0A919P7E9"/>
<evidence type="ECO:0000256" key="1">
    <source>
        <dbReference type="ARBA" id="ARBA00000829"/>
    </source>
</evidence>
<sequence length="868" mass="95887">MNTQDLYDGWTVAAVAGPVPADLLGRRIRTHVPGTSHTALLDAGLIPDPYVDRHEEALAWMRRTDWVYERDLHLAAPAPDERVDLVLDGVDTVATITLDDHVLGRTANMHRSYRFDVRDLVRPTTQRLRVALRSALEHAEEEAARLGSRPSPYPQPYNMVRKMACSFGWDWGPDLQTAGLWRPARVERWRVARLAAVRPRVTVDGEGTGHVAVHVDVERSGLPGSDVPLVVRARVAGAEAAVTLSAGTSTGVLALEVPHAELWWPVGHGAQPLSELAVTLVDPAAERPAAALDTWTRRIGFRTVELDTTPDDDGTPFTFRVNGRPIFVKGANWIPDDHLLTRITRERLAHRIDQAVDAHLNLLRVWGGGIYESEDFYELCDERGVLVWQDFLLACAAYPEEQPIWDELEAEAREHVGRLTPHPSLVLWNGGNENLWGFMDWGWPQELDGRTWGLRYATELLRDVVAELDPTRPYADGSPYSPGFALDEVHPNDPDHGTHHQWEVWNRVDWTVYGDEVPRFCSEFGFQGPPTWATLTRAVHPVAGDELTKTDPAFLLHQKADDGNGKLDRGLTPHLGVPDAFVDWHWATQLNQARAVQFAIEHYRSWWPRTAGSIVWQLNDCWPVTSWAAIDGDERPKPLWYALEHAYRPRTITVQPRDGRLMLAVVNDTAAIWQGVVHVSRQRLDGAVVSGVDLGLAVGAWSVGLFALPDGVAVPDDVAGEALVARLGDVTTVHTWVEDVDLRLDPQPVRATVSPVQDGFRVDVHATSLARAVTLLVDRLDPSAVVDDAVVDVPAGTSVSFHVRTQGRFDPDALTRYPVLRTANDVVVAAEPTPSPSSTPSPTPSSTPSSTPPSPPTGAARDLTQSPR</sequence>
<evidence type="ECO:0000256" key="5">
    <source>
        <dbReference type="SAM" id="MobiDB-lite"/>
    </source>
</evidence>
<evidence type="ECO:0000256" key="2">
    <source>
        <dbReference type="ARBA" id="ARBA00012754"/>
    </source>
</evidence>
<dbReference type="RefSeq" id="WP_239070732.1">
    <property type="nucleotide sequence ID" value="NZ_BONK01000011.1"/>
</dbReference>
<evidence type="ECO:0000313" key="8">
    <source>
        <dbReference type="Proteomes" id="UP000632740"/>
    </source>
</evidence>
<dbReference type="InterPro" id="IPR013783">
    <property type="entry name" value="Ig-like_fold"/>
</dbReference>
<dbReference type="GO" id="GO:0006516">
    <property type="term" value="P:glycoprotein catabolic process"/>
    <property type="evidence" value="ECO:0007669"/>
    <property type="project" value="TreeGrafter"/>
</dbReference>
<dbReference type="Gene3D" id="2.60.120.260">
    <property type="entry name" value="Galactose-binding domain-like"/>
    <property type="match status" value="1"/>
</dbReference>
<reference evidence="7" key="1">
    <citation type="submission" date="2021-01" db="EMBL/GenBank/DDBJ databases">
        <title>Whole genome shotgun sequence of Cellulomonas chitinilytica NBRC 110799.</title>
        <authorList>
            <person name="Komaki H."/>
            <person name="Tamura T."/>
        </authorList>
    </citation>
    <scope>NUCLEOTIDE SEQUENCE</scope>
    <source>
        <strain evidence="7">NBRC 110799</strain>
    </source>
</reference>
<dbReference type="GO" id="GO:0005975">
    <property type="term" value="P:carbohydrate metabolic process"/>
    <property type="evidence" value="ECO:0007669"/>
    <property type="project" value="UniProtKB-ARBA"/>
</dbReference>
<dbReference type="EC" id="3.2.1.25" evidence="2"/>
<feature type="compositionally biased region" description="Pro residues" evidence="5">
    <location>
        <begin position="833"/>
        <end position="856"/>
    </location>
</feature>
<evidence type="ECO:0000313" key="7">
    <source>
        <dbReference type="EMBL" id="GIG22334.1"/>
    </source>
</evidence>
<dbReference type="FunFam" id="3.20.20.80:FF:000050">
    <property type="entry name" value="Beta-mannosidase B"/>
    <property type="match status" value="1"/>
</dbReference>
<dbReference type="Pfam" id="PF22666">
    <property type="entry name" value="Glyco_hydro_2_N2"/>
    <property type="match status" value="1"/>
</dbReference>
<dbReference type="InterPro" id="IPR008979">
    <property type="entry name" value="Galactose-bd-like_sf"/>
</dbReference>
<dbReference type="InterPro" id="IPR036156">
    <property type="entry name" value="Beta-gal/glucu_dom_sf"/>
</dbReference>
<keyword evidence="4" id="KW-0326">Glycosidase</keyword>
<dbReference type="Proteomes" id="UP000632740">
    <property type="component" value="Unassembled WGS sequence"/>
</dbReference>
<dbReference type="PANTHER" id="PTHR43730">
    <property type="entry name" value="BETA-MANNOSIDASE"/>
    <property type="match status" value="1"/>
</dbReference>
<comment type="catalytic activity">
    <reaction evidence="1">
        <text>Hydrolysis of terminal, non-reducing beta-D-mannose residues in beta-D-mannosides.</text>
        <dbReference type="EC" id="3.2.1.25"/>
    </reaction>
</comment>
<keyword evidence="3" id="KW-0378">Hydrolase</keyword>
<dbReference type="SUPFAM" id="SSF51445">
    <property type="entry name" value="(Trans)glycosidases"/>
    <property type="match status" value="1"/>
</dbReference>
<keyword evidence="8" id="KW-1185">Reference proteome</keyword>
<protein>
    <recommendedName>
        <fullName evidence="2">beta-mannosidase</fullName>
        <ecNumber evidence="2">3.2.1.25</ecNumber>
    </recommendedName>
</protein>
<organism evidence="7 8">
    <name type="scientific">Cellulomonas chitinilytica</name>
    <dbReference type="NCBI Taxonomy" id="398759"/>
    <lineage>
        <taxon>Bacteria</taxon>
        <taxon>Bacillati</taxon>
        <taxon>Actinomycetota</taxon>
        <taxon>Actinomycetes</taxon>
        <taxon>Micrococcales</taxon>
        <taxon>Cellulomonadaceae</taxon>
        <taxon>Cellulomonas</taxon>
    </lineage>
</organism>
<dbReference type="Gene3D" id="2.60.40.10">
    <property type="entry name" value="Immunoglobulins"/>
    <property type="match status" value="1"/>
</dbReference>
<comment type="caution">
    <text evidence="7">The sequence shown here is derived from an EMBL/GenBank/DDBJ whole genome shotgun (WGS) entry which is preliminary data.</text>
</comment>
<feature type="domain" description="Beta-mannosidase-like galactose-binding" evidence="6">
    <location>
        <begin position="28"/>
        <end position="182"/>
    </location>
</feature>
<dbReference type="PANTHER" id="PTHR43730:SF1">
    <property type="entry name" value="BETA-MANNOSIDASE"/>
    <property type="match status" value="1"/>
</dbReference>
<evidence type="ECO:0000256" key="3">
    <source>
        <dbReference type="ARBA" id="ARBA00022801"/>
    </source>
</evidence>
<dbReference type="InterPro" id="IPR054593">
    <property type="entry name" value="Beta-mannosidase-like_N2"/>
</dbReference>
<accession>A0A919P7E9</accession>
<evidence type="ECO:0000256" key="4">
    <source>
        <dbReference type="ARBA" id="ARBA00023295"/>
    </source>
</evidence>
<dbReference type="GO" id="GO:0004567">
    <property type="term" value="F:beta-mannosidase activity"/>
    <property type="evidence" value="ECO:0007669"/>
    <property type="project" value="UniProtKB-EC"/>
</dbReference>
<dbReference type="InterPro" id="IPR017853">
    <property type="entry name" value="GH"/>
</dbReference>
<dbReference type="EMBL" id="BONK01000011">
    <property type="protein sequence ID" value="GIG22334.1"/>
    <property type="molecule type" value="Genomic_DNA"/>
</dbReference>
<dbReference type="SUPFAM" id="SSF49785">
    <property type="entry name" value="Galactose-binding domain-like"/>
    <property type="match status" value="1"/>
</dbReference>
<dbReference type="SUPFAM" id="SSF49303">
    <property type="entry name" value="beta-Galactosidase/glucuronidase domain"/>
    <property type="match status" value="1"/>
</dbReference>